<accession>A0A2P2NPT6</accession>
<reference evidence="1" key="1">
    <citation type="submission" date="2018-02" db="EMBL/GenBank/DDBJ databases">
        <title>Rhizophora mucronata_Transcriptome.</title>
        <authorList>
            <person name="Meera S.P."/>
            <person name="Sreeshan A."/>
            <person name="Augustine A."/>
        </authorList>
    </citation>
    <scope>NUCLEOTIDE SEQUENCE</scope>
    <source>
        <tissue evidence="1">Leaf</tissue>
    </source>
</reference>
<organism evidence="1">
    <name type="scientific">Rhizophora mucronata</name>
    <name type="common">Asiatic mangrove</name>
    <dbReference type="NCBI Taxonomy" id="61149"/>
    <lineage>
        <taxon>Eukaryota</taxon>
        <taxon>Viridiplantae</taxon>
        <taxon>Streptophyta</taxon>
        <taxon>Embryophyta</taxon>
        <taxon>Tracheophyta</taxon>
        <taxon>Spermatophyta</taxon>
        <taxon>Magnoliopsida</taxon>
        <taxon>eudicotyledons</taxon>
        <taxon>Gunneridae</taxon>
        <taxon>Pentapetalae</taxon>
        <taxon>rosids</taxon>
        <taxon>fabids</taxon>
        <taxon>Malpighiales</taxon>
        <taxon>Rhizophoraceae</taxon>
        <taxon>Rhizophora</taxon>
    </lineage>
</organism>
<sequence length="27" mass="2983">MNNCFLATGAYERKYLPSLSISKSSSD</sequence>
<dbReference type="EMBL" id="GGEC01063926">
    <property type="protein sequence ID" value="MBX44410.1"/>
    <property type="molecule type" value="Transcribed_RNA"/>
</dbReference>
<evidence type="ECO:0000313" key="1">
    <source>
        <dbReference type="EMBL" id="MBX44410.1"/>
    </source>
</evidence>
<protein>
    <submittedName>
        <fullName evidence="1">Uncharacterized protein</fullName>
    </submittedName>
</protein>
<proteinExistence type="predicted"/>
<dbReference type="AlphaFoldDB" id="A0A2P2NPT6"/>
<name>A0A2P2NPT6_RHIMU</name>